<feature type="compositionally biased region" description="Low complexity" evidence="1">
    <location>
        <begin position="470"/>
        <end position="507"/>
    </location>
</feature>
<comment type="caution">
    <text evidence="3">The sequence shown here is derived from an EMBL/GenBank/DDBJ whole genome shotgun (WGS) entry which is preliminary data.</text>
</comment>
<evidence type="ECO:0000313" key="3">
    <source>
        <dbReference type="EMBL" id="MFC6017831.1"/>
    </source>
</evidence>
<feature type="compositionally biased region" description="Basic and acidic residues" evidence="1">
    <location>
        <begin position="596"/>
        <end position="605"/>
    </location>
</feature>
<organism evidence="3 4">
    <name type="scientific">Plantactinospora solaniradicis</name>
    <dbReference type="NCBI Taxonomy" id="1723736"/>
    <lineage>
        <taxon>Bacteria</taxon>
        <taxon>Bacillati</taxon>
        <taxon>Actinomycetota</taxon>
        <taxon>Actinomycetes</taxon>
        <taxon>Micromonosporales</taxon>
        <taxon>Micromonosporaceae</taxon>
        <taxon>Plantactinospora</taxon>
    </lineage>
</organism>
<feature type="compositionally biased region" description="Polar residues" evidence="1">
    <location>
        <begin position="382"/>
        <end position="400"/>
    </location>
</feature>
<evidence type="ECO:0008006" key="5">
    <source>
        <dbReference type="Google" id="ProtNLM"/>
    </source>
</evidence>
<keyword evidence="2" id="KW-1133">Transmembrane helix</keyword>
<evidence type="ECO:0000256" key="1">
    <source>
        <dbReference type="SAM" id="MobiDB-lite"/>
    </source>
</evidence>
<protein>
    <recommendedName>
        <fullName evidence="5">HAMP domain-containing protein</fullName>
    </recommendedName>
</protein>
<keyword evidence="2" id="KW-0472">Membrane</keyword>
<gene>
    <name evidence="3" type="ORF">ACFP2T_16645</name>
</gene>
<feature type="compositionally biased region" description="Pro residues" evidence="1">
    <location>
        <begin position="407"/>
        <end position="448"/>
    </location>
</feature>
<dbReference type="EMBL" id="JBHSPR010000010">
    <property type="protein sequence ID" value="MFC6017831.1"/>
    <property type="molecule type" value="Genomic_DNA"/>
</dbReference>
<keyword evidence="2" id="KW-0812">Transmembrane</keyword>
<dbReference type="RefSeq" id="WP_377422401.1">
    <property type="nucleotide sequence ID" value="NZ_JBHSPR010000010.1"/>
</dbReference>
<dbReference type="Proteomes" id="UP001596203">
    <property type="component" value="Unassembled WGS sequence"/>
</dbReference>
<name>A0ABW1K8C9_9ACTN</name>
<feature type="transmembrane region" description="Helical" evidence="2">
    <location>
        <begin position="6"/>
        <end position="30"/>
    </location>
</feature>
<keyword evidence="4" id="KW-1185">Reference proteome</keyword>
<feature type="region of interest" description="Disordered" evidence="1">
    <location>
        <begin position="263"/>
        <end position="539"/>
    </location>
</feature>
<dbReference type="PRINTS" id="PR01217">
    <property type="entry name" value="PRICHEXTENSN"/>
</dbReference>
<sequence>MRFVRLIAGILLLTIGLPMLFIGGALWTVLQQRSPNGAFGGPLDRVDTPGHAVVVPDLDALLRQDAPLLRTTRTGMRIIARTGSDPAFIGLAPAAEVARYLSTTSYARIDRVSVTRGQLPLHVSPAEPPAKDATVGVPGEQSLWVRHGVGVLDLTPDDVRGHRLSLVVMRPDARPGVETGLRVEVRPGWLSPAAWSLLTVGGILGLLGIVLLARPVRPREVVFVVEPDQVPAFAARLGIAALNELGHSSDRYRRAVRDSALARSRTSLADAPPTAWPLPAETPGSTRIPSSPRPVPSNGRLSSTRPATLADVLSPSRGGAAGVGPDTEPADRVVWPSLNSSAGSSLNSSTGSSLNSSGGSSLNSSAGSSLNSSASLSVNSSVRPSTNAPTGPTVRYTSEVRSARAPAPAPAPSPMPTPPPTPVPAPTPAPPLPSPTPPMPAPPRPVPVPAASAPLLPVLSATIPTPPASPASEPAPVASEPAPTASGPAPTASGPAPTASEPAPTASGEGTPAVASGGPVVAEAGPASPPNAALARQFSLRPASPGAALYDLGQHRTARNGLNRSRGYEPVIRSAGMDAPSDRRTGNAAPESEDGPGERINDVRRPSPSSSTP</sequence>
<feature type="compositionally biased region" description="Low complexity" evidence="1">
    <location>
        <begin position="449"/>
        <end position="463"/>
    </location>
</feature>
<proteinExistence type="predicted"/>
<reference evidence="4" key="1">
    <citation type="journal article" date="2019" name="Int. J. Syst. Evol. Microbiol.">
        <title>The Global Catalogue of Microorganisms (GCM) 10K type strain sequencing project: providing services to taxonomists for standard genome sequencing and annotation.</title>
        <authorList>
            <consortium name="The Broad Institute Genomics Platform"/>
            <consortium name="The Broad Institute Genome Sequencing Center for Infectious Disease"/>
            <person name="Wu L."/>
            <person name="Ma J."/>
        </authorList>
    </citation>
    <scope>NUCLEOTIDE SEQUENCE [LARGE SCALE GENOMIC DNA]</scope>
    <source>
        <strain evidence="4">ZS-35-S2</strain>
    </source>
</reference>
<feature type="compositionally biased region" description="Low complexity" evidence="1">
    <location>
        <begin position="337"/>
        <end position="381"/>
    </location>
</feature>
<accession>A0ABW1K8C9</accession>
<evidence type="ECO:0000313" key="4">
    <source>
        <dbReference type="Proteomes" id="UP001596203"/>
    </source>
</evidence>
<evidence type="ECO:0000256" key="2">
    <source>
        <dbReference type="SAM" id="Phobius"/>
    </source>
</evidence>
<feature type="region of interest" description="Disordered" evidence="1">
    <location>
        <begin position="551"/>
        <end position="613"/>
    </location>
</feature>